<dbReference type="PANTHER" id="PTHR10363:SF2">
    <property type="entry name" value="BLEOMYCIN HYDROLASE"/>
    <property type="match status" value="1"/>
</dbReference>
<organism evidence="6 7">
    <name type="scientific">Candidatus Aphodosoma intestinipullorum</name>
    <dbReference type="NCBI Taxonomy" id="2840674"/>
    <lineage>
        <taxon>Bacteria</taxon>
        <taxon>Pseudomonadati</taxon>
        <taxon>Bacteroidota</taxon>
        <taxon>Bacteroidia</taxon>
        <taxon>Bacteroidales</taxon>
        <taxon>Candidatus Aphodosoma</taxon>
    </lineage>
</organism>
<dbReference type="SUPFAM" id="SSF54001">
    <property type="entry name" value="Cysteine proteinases"/>
    <property type="match status" value="1"/>
</dbReference>
<evidence type="ECO:0000256" key="5">
    <source>
        <dbReference type="PIRSR" id="PIRSR005700-1"/>
    </source>
</evidence>
<evidence type="ECO:0000313" key="6">
    <source>
        <dbReference type="EMBL" id="MBO8439275.1"/>
    </source>
</evidence>
<sequence length="458" mass="52793">MKRTALLVFSGIMAMTISAQQLDRKELDDIRGSFSRTAETKALQNIISNNRDIKSLALNRSVQGRTDHYFKYRVSVSGITDQKQSGRCWMFTSMNVLRPAVMEKFGVKEFDFSHNYNYFWDMFEKSNLFLENVIRTAGEDIIMNRDVAFFFQNPVSDGGVWNNFLNVADKYGVVPQSVMPETAHSDDTRSLNSILNERLRAGGYALREMMADGATEAQARAAKLDIMKDVYRILALCLGEPPTEFVWRYKTADGEIKSLSSTPLEFYRSIIPADYDAESYIMIMHDPTREYYKVYEIENYRNTVEGVNWRYLNLPLDEIKSAAIASIKANEAMYASCDVAKYYNPEGISDPKMYDYESLFGVRLDMDKKARILTRQSGSSHAMTLIAVDTDENDRPVKWEFENSWGDKACHGGYLTFTDRWFDEYMFRLVINRKYLSDKADKAADSKPVMLPAWDYMF</sequence>
<dbReference type="Pfam" id="PF03051">
    <property type="entry name" value="Peptidase_C1_2"/>
    <property type="match status" value="1"/>
</dbReference>
<evidence type="ECO:0000256" key="4">
    <source>
        <dbReference type="PIRNR" id="PIRNR005700"/>
    </source>
</evidence>
<reference evidence="6" key="2">
    <citation type="journal article" date="2021" name="PeerJ">
        <title>Extensive microbial diversity within the chicken gut microbiome revealed by metagenomics and culture.</title>
        <authorList>
            <person name="Gilroy R."/>
            <person name="Ravi A."/>
            <person name="Getino M."/>
            <person name="Pursley I."/>
            <person name="Horton D.L."/>
            <person name="Alikhan N.F."/>
            <person name="Baker D."/>
            <person name="Gharbi K."/>
            <person name="Hall N."/>
            <person name="Watson M."/>
            <person name="Adriaenssens E.M."/>
            <person name="Foster-Nyarko E."/>
            <person name="Jarju S."/>
            <person name="Secka A."/>
            <person name="Antonio M."/>
            <person name="Oren A."/>
            <person name="Chaudhuri R.R."/>
            <person name="La Ragione R."/>
            <person name="Hildebrand F."/>
            <person name="Pallen M.J."/>
        </authorList>
    </citation>
    <scope>NUCLEOTIDE SEQUENCE</scope>
    <source>
        <strain evidence="6">3924</strain>
    </source>
</reference>
<dbReference type="InterPro" id="IPR000169">
    <property type="entry name" value="Pept_cys_AS"/>
</dbReference>
<dbReference type="InterPro" id="IPR004134">
    <property type="entry name" value="Peptidase_C1B"/>
</dbReference>
<dbReference type="PIRSF" id="PIRSF005700">
    <property type="entry name" value="PepC"/>
    <property type="match status" value="1"/>
</dbReference>
<dbReference type="PANTHER" id="PTHR10363">
    <property type="entry name" value="BLEOMYCIN HYDROLASE"/>
    <property type="match status" value="1"/>
</dbReference>
<evidence type="ECO:0000256" key="3">
    <source>
        <dbReference type="ARBA" id="ARBA00022807"/>
    </source>
</evidence>
<feature type="active site" evidence="5">
    <location>
        <position position="403"/>
    </location>
</feature>
<feature type="active site" evidence="5">
    <location>
        <position position="88"/>
    </location>
</feature>
<dbReference type="GO" id="GO:0006508">
    <property type="term" value="P:proteolysis"/>
    <property type="evidence" value="ECO:0007669"/>
    <property type="project" value="UniProtKB-KW"/>
</dbReference>
<dbReference type="EMBL" id="JADIMV010000025">
    <property type="protein sequence ID" value="MBO8439275.1"/>
    <property type="molecule type" value="Genomic_DNA"/>
</dbReference>
<dbReference type="GO" id="GO:0043418">
    <property type="term" value="P:homocysteine catabolic process"/>
    <property type="evidence" value="ECO:0007669"/>
    <property type="project" value="TreeGrafter"/>
</dbReference>
<evidence type="ECO:0000256" key="1">
    <source>
        <dbReference type="ARBA" id="ARBA00022670"/>
    </source>
</evidence>
<dbReference type="AlphaFoldDB" id="A0A940IE01"/>
<dbReference type="PROSITE" id="PS00139">
    <property type="entry name" value="THIOL_PROTEASE_CYS"/>
    <property type="match status" value="1"/>
</dbReference>
<keyword evidence="4" id="KW-0031">Aminopeptidase</keyword>
<dbReference type="Gene3D" id="3.90.70.10">
    <property type="entry name" value="Cysteine proteinases"/>
    <property type="match status" value="1"/>
</dbReference>
<dbReference type="GO" id="GO:0005737">
    <property type="term" value="C:cytoplasm"/>
    <property type="evidence" value="ECO:0007669"/>
    <property type="project" value="TreeGrafter"/>
</dbReference>
<name>A0A940IE01_9BACT</name>
<accession>A0A940IE01</accession>
<keyword evidence="3 4" id="KW-0788">Thiol protease</keyword>
<feature type="active site" evidence="5">
    <location>
        <position position="381"/>
    </location>
</feature>
<gene>
    <name evidence="6" type="ORF">IAC51_01335</name>
</gene>
<dbReference type="CDD" id="cd00585">
    <property type="entry name" value="Peptidase_C1B"/>
    <property type="match status" value="1"/>
</dbReference>
<comment type="caution">
    <text evidence="6">The sequence shown here is derived from an EMBL/GenBank/DDBJ whole genome shotgun (WGS) entry which is preliminary data.</text>
</comment>
<keyword evidence="1 4" id="KW-0645">Protease</keyword>
<evidence type="ECO:0000256" key="2">
    <source>
        <dbReference type="ARBA" id="ARBA00022801"/>
    </source>
</evidence>
<comment type="similarity">
    <text evidence="4">Belongs to the peptidase C1 family.</text>
</comment>
<dbReference type="InterPro" id="IPR038765">
    <property type="entry name" value="Papain-like_cys_pep_sf"/>
</dbReference>
<keyword evidence="2 4" id="KW-0378">Hydrolase</keyword>
<evidence type="ECO:0000313" key="7">
    <source>
        <dbReference type="Proteomes" id="UP000712007"/>
    </source>
</evidence>
<dbReference type="Proteomes" id="UP000712007">
    <property type="component" value="Unassembled WGS sequence"/>
</dbReference>
<proteinExistence type="inferred from homology"/>
<dbReference type="GO" id="GO:0070005">
    <property type="term" value="F:cysteine-type aminopeptidase activity"/>
    <property type="evidence" value="ECO:0007669"/>
    <property type="project" value="InterPro"/>
</dbReference>
<reference evidence="6" key="1">
    <citation type="submission" date="2020-10" db="EMBL/GenBank/DDBJ databases">
        <authorList>
            <person name="Gilroy R."/>
        </authorList>
    </citation>
    <scope>NUCLEOTIDE SEQUENCE</scope>
    <source>
        <strain evidence="6">3924</strain>
    </source>
</reference>
<protein>
    <recommendedName>
        <fullName evidence="4">Aminopeptidase</fullName>
    </recommendedName>
</protein>
<dbReference type="GO" id="GO:0009636">
    <property type="term" value="P:response to toxic substance"/>
    <property type="evidence" value="ECO:0007669"/>
    <property type="project" value="TreeGrafter"/>
</dbReference>